<name>A0ABM1M698_NICVS</name>
<evidence type="ECO:0000259" key="1">
    <source>
        <dbReference type="PROSITE" id="PS51827"/>
    </source>
</evidence>
<protein>
    <submittedName>
        <fullName evidence="3">Uncharacterized protein LOC108557898</fullName>
    </submittedName>
</protein>
<dbReference type="Proteomes" id="UP000695000">
    <property type="component" value="Unplaced"/>
</dbReference>
<keyword evidence="2" id="KW-1185">Reference proteome</keyword>
<dbReference type="PROSITE" id="PS51827">
    <property type="entry name" value="XTBD"/>
    <property type="match status" value="1"/>
</dbReference>
<dbReference type="InterPro" id="IPR021859">
    <property type="entry name" value="XTBD"/>
</dbReference>
<dbReference type="RefSeq" id="XP_017770098.1">
    <property type="nucleotide sequence ID" value="XM_017914609.1"/>
</dbReference>
<organism evidence="2 3">
    <name type="scientific">Nicrophorus vespilloides</name>
    <name type="common">Boreal carrion beetle</name>
    <dbReference type="NCBI Taxonomy" id="110193"/>
    <lineage>
        <taxon>Eukaryota</taxon>
        <taxon>Metazoa</taxon>
        <taxon>Ecdysozoa</taxon>
        <taxon>Arthropoda</taxon>
        <taxon>Hexapoda</taxon>
        <taxon>Insecta</taxon>
        <taxon>Pterygota</taxon>
        <taxon>Neoptera</taxon>
        <taxon>Endopterygota</taxon>
        <taxon>Coleoptera</taxon>
        <taxon>Polyphaga</taxon>
        <taxon>Staphyliniformia</taxon>
        <taxon>Silphidae</taxon>
        <taxon>Nicrophorinae</taxon>
        <taxon>Nicrophorus</taxon>
    </lineage>
</organism>
<evidence type="ECO:0000313" key="3">
    <source>
        <dbReference type="RefSeq" id="XP_017770098.1"/>
    </source>
</evidence>
<dbReference type="PANTHER" id="PTHR48430:SF1">
    <property type="entry name" value="PARTNER OF XRN-2 PROTEIN 1"/>
    <property type="match status" value="1"/>
</dbReference>
<reference evidence="3" key="1">
    <citation type="submission" date="2025-08" db="UniProtKB">
        <authorList>
            <consortium name="RefSeq"/>
        </authorList>
    </citation>
    <scope>IDENTIFICATION</scope>
    <source>
        <tissue evidence="3">Whole Larva</tissue>
    </source>
</reference>
<feature type="domain" description="XRN2-binding (XTBD)" evidence="1">
    <location>
        <begin position="11"/>
        <end position="95"/>
    </location>
</feature>
<dbReference type="Pfam" id="PF11952">
    <property type="entry name" value="XTBD"/>
    <property type="match status" value="1"/>
</dbReference>
<accession>A0ABM1M698</accession>
<dbReference type="GeneID" id="108557898"/>
<evidence type="ECO:0000313" key="2">
    <source>
        <dbReference type="Proteomes" id="UP000695000"/>
    </source>
</evidence>
<dbReference type="PANTHER" id="PTHR48430">
    <property type="entry name" value="PARTNER OF XRN-2 PROTEIN 1"/>
    <property type="match status" value="1"/>
</dbReference>
<gene>
    <name evidence="3" type="primary">LOC108557898</name>
</gene>
<sequence length="103" mass="12235">MAVKYSKDWDIEQYYDETEPLHHWLLRKEFMIAHKGQFSEEYLVGLARTFINIEMLGCVYPTEIMERVAELSKDIAAKYRESKKTKIQRTLVSAKSVAEKRFQ</sequence>
<proteinExistence type="predicted"/>